<sequence>MAPSYFLVPDEKIDYAPFVQLGNVLYRPTQPDLVLSTTSPGDLDGPASVKTFSGGYSFAKEAHKSHKYGLFAKILDFFGFGVNVSHAAATENSETYTAENMTMSRFVPTQTFLSDISSRPAVQDVLQNSGDRCVFLITGVAVVTGLKFEARGSSETDIDGSLGLSAGGVAVGPQGKRSKKMVLRRSYADKGPTVLGFAVQKLELKSGDGVVRAEDYTTGAYFGDDIGDEEKSGAGLVEYDADVNAYDTAGLEGLVVEDEVVGEDCVLYLPD</sequence>
<accession>A0AAE0HWL2</accession>
<dbReference type="Proteomes" id="UP001283341">
    <property type="component" value="Unassembled WGS sequence"/>
</dbReference>
<comment type="caution">
    <text evidence="1">The sequence shown here is derived from an EMBL/GenBank/DDBJ whole genome shotgun (WGS) entry which is preliminary data.</text>
</comment>
<proteinExistence type="predicted"/>
<gene>
    <name evidence="1" type="ORF">B0H66DRAFT_567743</name>
</gene>
<name>A0AAE0HWL2_9PEZI</name>
<dbReference type="EMBL" id="JAUEDM010000007">
    <property type="protein sequence ID" value="KAK3314096.1"/>
    <property type="molecule type" value="Genomic_DNA"/>
</dbReference>
<evidence type="ECO:0000313" key="1">
    <source>
        <dbReference type="EMBL" id="KAK3314096.1"/>
    </source>
</evidence>
<reference evidence="1" key="1">
    <citation type="journal article" date="2023" name="Mol. Phylogenet. Evol.">
        <title>Genome-scale phylogeny and comparative genomics of the fungal order Sordariales.</title>
        <authorList>
            <person name="Hensen N."/>
            <person name="Bonometti L."/>
            <person name="Westerberg I."/>
            <person name="Brannstrom I.O."/>
            <person name="Guillou S."/>
            <person name="Cros-Aarteil S."/>
            <person name="Calhoun S."/>
            <person name="Haridas S."/>
            <person name="Kuo A."/>
            <person name="Mondo S."/>
            <person name="Pangilinan J."/>
            <person name="Riley R."/>
            <person name="LaButti K."/>
            <person name="Andreopoulos B."/>
            <person name="Lipzen A."/>
            <person name="Chen C."/>
            <person name="Yan M."/>
            <person name="Daum C."/>
            <person name="Ng V."/>
            <person name="Clum A."/>
            <person name="Steindorff A."/>
            <person name="Ohm R.A."/>
            <person name="Martin F."/>
            <person name="Silar P."/>
            <person name="Natvig D.O."/>
            <person name="Lalanne C."/>
            <person name="Gautier V."/>
            <person name="Ament-Velasquez S.L."/>
            <person name="Kruys A."/>
            <person name="Hutchinson M.I."/>
            <person name="Powell A.J."/>
            <person name="Barry K."/>
            <person name="Miller A.N."/>
            <person name="Grigoriev I.V."/>
            <person name="Debuchy R."/>
            <person name="Gladieux P."/>
            <person name="Hiltunen Thoren M."/>
            <person name="Johannesson H."/>
        </authorList>
    </citation>
    <scope>NUCLEOTIDE SEQUENCE</scope>
    <source>
        <strain evidence="1">CBS 118394</strain>
    </source>
</reference>
<dbReference type="AlphaFoldDB" id="A0AAE0HWL2"/>
<protein>
    <submittedName>
        <fullName evidence="1">Uncharacterized protein</fullName>
    </submittedName>
</protein>
<keyword evidence="2" id="KW-1185">Reference proteome</keyword>
<reference evidence="1" key="2">
    <citation type="submission" date="2023-06" db="EMBL/GenBank/DDBJ databases">
        <authorList>
            <consortium name="Lawrence Berkeley National Laboratory"/>
            <person name="Haridas S."/>
            <person name="Hensen N."/>
            <person name="Bonometti L."/>
            <person name="Westerberg I."/>
            <person name="Brannstrom I.O."/>
            <person name="Guillou S."/>
            <person name="Cros-Aarteil S."/>
            <person name="Calhoun S."/>
            <person name="Kuo A."/>
            <person name="Mondo S."/>
            <person name="Pangilinan J."/>
            <person name="Riley R."/>
            <person name="Labutti K."/>
            <person name="Andreopoulos B."/>
            <person name="Lipzen A."/>
            <person name="Chen C."/>
            <person name="Yanf M."/>
            <person name="Daum C."/>
            <person name="Ng V."/>
            <person name="Clum A."/>
            <person name="Steindorff A."/>
            <person name="Ohm R."/>
            <person name="Martin F."/>
            <person name="Silar P."/>
            <person name="Natvig D."/>
            <person name="Lalanne C."/>
            <person name="Gautier V."/>
            <person name="Ament-Velasquez S.L."/>
            <person name="Kruys A."/>
            <person name="Hutchinson M.I."/>
            <person name="Powell A.J."/>
            <person name="Barry K."/>
            <person name="Miller A.N."/>
            <person name="Grigoriev I.V."/>
            <person name="Debuchy R."/>
            <person name="Gladieux P."/>
            <person name="Thoren M.H."/>
            <person name="Johannesson H."/>
        </authorList>
    </citation>
    <scope>NUCLEOTIDE SEQUENCE</scope>
    <source>
        <strain evidence="1">CBS 118394</strain>
    </source>
</reference>
<organism evidence="1 2">
    <name type="scientific">Apodospora peruviana</name>
    <dbReference type="NCBI Taxonomy" id="516989"/>
    <lineage>
        <taxon>Eukaryota</taxon>
        <taxon>Fungi</taxon>
        <taxon>Dikarya</taxon>
        <taxon>Ascomycota</taxon>
        <taxon>Pezizomycotina</taxon>
        <taxon>Sordariomycetes</taxon>
        <taxon>Sordariomycetidae</taxon>
        <taxon>Sordariales</taxon>
        <taxon>Lasiosphaeriaceae</taxon>
        <taxon>Apodospora</taxon>
    </lineage>
</organism>
<evidence type="ECO:0000313" key="2">
    <source>
        <dbReference type="Proteomes" id="UP001283341"/>
    </source>
</evidence>